<dbReference type="Proteomes" id="UP000823775">
    <property type="component" value="Unassembled WGS sequence"/>
</dbReference>
<comment type="caution">
    <text evidence="1">The sequence shown here is derived from an EMBL/GenBank/DDBJ whole genome shotgun (WGS) entry which is preliminary data.</text>
</comment>
<keyword evidence="2" id="KW-1185">Reference proteome</keyword>
<reference evidence="1 2" key="1">
    <citation type="journal article" date="2021" name="BMC Genomics">
        <title>Datura genome reveals duplications of psychoactive alkaloid biosynthetic genes and high mutation rate following tissue culture.</title>
        <authorList>
            <person name="Rajewski A."/>
            <person name="Carter-House D."/>
            <person name="Stajich J."/>
            <person name="Litt A."/>
        </authorList>
    </citation>
    <scope>NUCLEOTIDE SEQUENCE [LARGE SCALE GENOMIC DNA]</scope>
    <source>
        <strain evidence="1">AR-01</strain>
    </source>
</reference>
<evidence type="ECO:0000313" key="1">
    <source>
        <dbReference type="EMBL" id="MCE5166269.1"/>
    </source>
</evidence>
<gene>
    <name evidence="1" type="ORF">HAX54_016651</name>
</gene>
<evidence type="ECO:0000313" key="2">
    <source>
        <dbReference type="Proteomes" id="UP000823775"/>
    </source>
</evidence>
<accession>A0ABS8Y825</accession>
<proteinExistence type="predicted"/>
<organism evidence="1 2">
    <name type="scientific">Datura stramonium</name>
    <name type="common">Jimsonweed</name>
    <name type="synonym">Common thornapple</name>
    <dbReference type="NCBI Taxonomy" id="4076"/>
    <lineage>
        <taxon>Eukaryota</taxon>
        <taxon>Viridiplantae</taxon>
        <taxon>Streptophyta</taxon>
        <taxon>Embryophyta</taxon>
        <taxon>Tracheophyta</taxon>
        <taxon>Spermatophyta</taxon>
        <taxon>Magnoliopsida</taxon>
        <taxon>eudicotyledons</taxon>
        <taxon>Gunneridae</taxon>
        <taxon>Pentapetalae</taxon>
        <taxon>asterids</taxon>
        <taxon>lamiids</taxon>
        <taxon>Solanales</taxon>
        <taxon>Solanaceae</taxon>
        <taxon>Solanoideae</taxon>
        <taxon>Datureae</taxon>
        <taxon>Datura</taxon>
    </lineage>
</organism>
<sequence length="192" mass="21435">MHVPCSNRLFLSFSSIQDSFILESKFLRIGLLLANLPKRAQARRSAGSEEFRKLDPGRLTPITKDFETDRYADQTLQKQMTSLPQSSSVKEQWTEMAVLYLTLVFNEEPAPRPFCAINPSGRRLVVGGPAELSEKGSLIVKGLALGLEPGGCSRNPFFLVVHSGVRTHLRGLQVTVTEWREVSSTDDIQGWM</sequence>
<protein>
    <submittedName>
        <fullName evidence="1">Uncharacterized protein</fullName>
    </submittedName>
</protein>
<dbReference type="EMBL" id="JACEIK010020798">
    <property type="protein sequence ID" value="MCE5166269.1"/>
    <property type="molecule type" value="Genomic_DNA"/>
</dbReference>
<name>A0ABS8Y825_DATST</name>